<dbReference type="EMBL" id="ATDL01000004">
    <property type="protein sequence ID" value="ERJ60900.1"/>
    <property type="molecule type" value="Genomic_DNA"/>
</dbReference>
<dbReference type="PATRIC" id="fig|1346330.5.peg.816"/>
<evidence type="ECO:0000313" key="2">
    <source>
        <dbReference type="Proteomes" id="UP000016584"/>
    </source>
</evidence>
<accession>U2I051</accession>
<keyword evidence="2" id="KW-1185">Reference proteome</keyword>
<protein>
    <recommendedName>
        <fullName evidence="3">DUF4143 domain-containing protein</fullName>
    </recommendedName>
</protein>
<dbReference type="STRING" id="1346330.M472_19275"/>
<name>U2I051_9SPHI</name>
<sequence length="104" mass="12078">MPQKEYDIHETSSHLTKSIRYTVYVGKLGNKEIDFIGDRNGTKIYVQVCLTLLYENTIAREFGNLKDIEDNYPKYVITFNDPMIGDNHGGILQRNLIDFLMMDI</sequence>
<proteinExistence type="predicted"/>
<comment type="caution">
    <text evidence="1">The sequence shown here is derived from an EMBL/GenBank/DDBJ whole genome shotgun (WGS) entry which is preliminary data.</text>
</comment>
<dbReference type="eggNOG" id="COG1373">
    <property type="taxonomic scope" value="Bacteria"/>
</dbReference>
<evidence type="ECO:0008006" key="3">
    <source>
        <dbReference type="Google" id="ProtNLM"/>
    </source>
</evidence>
<evidence type="ECO:0000313" key="1">
    <source>
        <dbReference type="EMBL" id="ERJ60900.1"/>
    </source>
</evidence>
<dbReference type="RefSeq" id="WP_021068997.1">
    <property type="nucleotide sequence ID" value="NZ_ATDL01000004.1"/>
</dbReference>
<reference evidence="1 2" key="1">
    <citation type="journal article" date="2013" name="Genome Announc.">
        <title>The Draft Genome Sequence of Sphingomonas paucimobilis Strain HER1398 (Proteobacteria), Host to the Giant PAU Phage, Indicates That It Is a Member of the Genus Sphingobacterium (Bacteroidetes).</title>
        <authorList>
            <person name="White R.A.III."/>
            <person name="Suttle C.A."/>
        </authorList>
    </citation>
    <scope>NUCLEOTIDE SEQUENCE [LARGE SCALE GENOMIC DNA]</scope>
    <source>
        <strain evidence="1 2">HER1398</strain>
    </source>
</reference>
<dbReference type="AlphaFoldDB" id="U2I051"/>
<organism evidence="1 2">
    <name type="scientific">Sphingobacterium paucimobilis HER1398</name>
    <dbReference type="NCBI Taxonomy" id="1346330"/>
    <lineage>
        <taxon>Bacteria</taxon>
        <taxon>Pseudomonadati</taxon>
        <taxon>Bacteroidota</taxon>
        <taxon>Sphingobacteriia</taxon>
        <taxon>Sphingobacteriales</taxon>
        <taxon>Sphingobacteriaceae</taxon>
        <taxon>Sphingobacterium</taxon>
    </lineage>
</organism>
<dbReference type="Proteomes" id="UP000016584">
    <property type="component" value="Unassembled WGS sequence"/>
</dbReference>
<gene>
    <name evidence="1" type="ORF">M472_19275</name>
</gene>
<dbReference type="OrthoDB" id="9801840at2"/>